<dbReference type="CDD" id="cd22157">
    <property type="entry name" value="F-box_AtFBW1-like"/>
    <property type="match status" value="1"/>
</dbReference>
<dbReference type="Pfam" id="PF07734">
    <property type="entry name" value="FBA_1"/>
    <property type="match status" value="1"/>
</dbReference>
<accession>A0A2P6R794</accession>
<keyword evidence="4" id="KW-1185">Reference proteome</keyword>
<dbReference type="EMBL" id="PDCK01000041">
    <property type="protein sequence ID" value="PRQ42282.1"/>
    <property type="molecule type" value="Genomic_DNA"/>
</dbReference>
<organism evidence="3 4">
    <name type="scientific">Rosa chinensis</name>
    <name type="common">China rose</name>
    <dbReference type="NCBI Taxonomy" id="74649"/>
    <lineage>
        <taxon>Eukaryota</taxon>
        <taxon>Viridiplantae</taxon>
        <taxon>Streptophyta</taxon>
        <taxon>Embryophyta</taxon>
        <taxon>Tracheophyta</taxon>
        <taxon>Spermatophyta</taxon>
        <taxon>Magnoliopsida</taxon>
        <taxon>eudicotyledons</taxon>
        <taxon>Gunneridae</taxon>
        <taxon>Pentapetalae</taxon>
        <taxon>rosids</taxon>
        <taxon>fabids</taxon>
        <taxon>Rosales</taxon>
        <taxon>Rosaceae</taxon>
        <taxon>Rosoideae</taxon>
        <taxon>Rosoideae incertae sedis</taxon>
        <taxon>Rosa</taxon>
    </lineage>
</organism>
<evidence type="ECO:0000259" key="2">
    <source>
        <dbReference type="Pfam" id="PF07734"/>
    </source>
</evidence>
<feature type="domain" description="F-box associated beta-propeller type 1" evidence="2">
    <location>
        <begin position="113"/>
        <end position="376"/>
    </location>
</feature>
<comment type="caution">
    <text evidence="3">The sequence shown here is derived from an EMBL/GenBank/DDBJ whole genome shotgun (WGS) entry which is preliminary data.</text>
</comment>
<gene>
    <name evidence="3" type="ORF">RchiOBHm_Chr3g0455931</name>
</gene>
<dbReference type="InterPro" id="IPR050796">
    <property type="entry name" value="SCF_F-box_component"/>
</dbReference>
<dbReference type="InterPro" id="IPR001810">
    <property type="entry name" value="F-box_dom"/>
</dbReference>
<dbReference type="Gramene" id="PRQ42282">
    <property type="protein sequence ID" value="PRQ42282"/>
    <property type="gene ID" value="RchiOBHm_Chr3g0455931"/>
</dbReference>
<dbReference type="InterPro" id="IPR036047">
    <property type="entry name" value="F-box-like_dom_sf"/>
</dbReference>
<proteinExistence type="predicted"/>
<protein>
    <submittedName>
        <fullName evidence="3">Putative F-box domain-containing protein</fullName>
    </submittedName>
</protein>
<dbReference type="Pfam" id="PF00646">
    <property type="entry name" value="F-box"/>
    <property type="match status" value="1"/>
</dbReference>
<dbReference type="PANTHER" id="PTHR31672">
    <property type="entry name" value="BNACNNG10540D PROTEIN"/>
    <property type="match status" value="1"/>
</dbReference>
<dbReference type="SUPFAM" id="SSF81383">
    <property type="entry name" value="F-box domain"/>
    <property type="match status" value="1"/>
</dbReference>
<name>A0A2P6R794_ROSCH</name>
<feature type="domain" description="F-box" evidence="1">
    <location>
        <begin position="5"/>
        <end position="43"/>
    </location>
</feature>
<evidence type="ECO:0000313" key="4">
    <source>
        <dbReference type="Proteomes" id="UP000238479"/>
    </source>
</evidence>
<dbReference type="PANTHER" id="PTHR31672:SF13">
    <property type="entry name" value="F-BOX PROTEIN CPR30-LIKE"/>
    <property type="match status" value="1"/>
</dbReference>
<dbReference type="AlphaFoldDB" id="A0A2P6R794"/>
<reference evidence="3 4" key="1">
    <citation type="journal article" date="2018" name="Nat. Genet.">
        <title>The Rosa genome provides new insights in the design of modern roses.</title>
        <authorList>
            <person name="Bendahmane M."/>
        </authorList>
    </citation>
    <scope>NUCLEOTIDE SEQUENCE [LARGE SCALE GENOMIC DNA]</scope>
    <source>
        <strain evidence="4">cv. Old Blush</strain>
    </source>
</reference>
<dbReference type="NCBIfam" id="TIGR01640">
    <property type="entry name" value="F_box_assoc_1"/>
    <property type="match status" value="1"/>
</dbReference>
<dbReference type="Proteomes" id="UP000238479">
    <property type="component" value="Chromosome 3"/>
</dbReference>
<evidence type="ECO:0000259" key="1">
    <source>
        <dbReference type="Pfam" id="PF00646"/>
    </source>
</evidence>
<dbReference type="Gene3D" id="1.20.1280.50">
    <property type="match status" value="1"/>
</dbReference>
<dbReference type="OrthoDB" id="1155153at2759"/>
<evidence type="ECO:0000313" key="3">
    <source>
        <dbReference type="EMBL" id="PRQ42282.1"/>
    </source>
</evidence>
<dbReference type="InterPro" id="IPR017451">
    <property type="entry name" value="F-box-assoc_interact_dom"/>
</dbReference>
<sequence>MVEFCKISEEIVMQILSRTPPKSLMRFKCIQKSWNSMINDPQFAAKHLHFYNNPSSSTAFLVKRPVILRSETSNENVVLSYLRLETYTNGDDEDLHFVVEDIICPPFKGLKARGQFIELPRRDDSVYIISHCDGIIFLTLYTGDLFLYNPAIKEFKIILASCCHDCCWSTVGFGYDLKCKDYIILEIACYGETNYNDPQRLVVDPPIAAVYTLGIDSWREIKTDHLQTEDTYFWPTAFDLYSKGIFYLFGYEEKKEFLDDMERCEETNKQVMILYDTRDELFHIAMLPDSFNEPACGVHDIHVALLNKSIALYGFSIFESIHSIQIWVTDDIRGAQEYSWTKYLSLNPVDNVRRSLAFWKIDEVLMIAKDGRVVLCNLLTGKLKYFPIHGLHLGDDIQGIVCVDSIVPLNGRELSRH</sequence>
<dbReference type="InterPro" id="IPR006527">
    <property type="entry name" value="F-box-assoc_dom_typ1"/>
</dbReference>